<evidence type="ECO:0000313" key="1">
    <source>
        <dbReference type="EMBL" id="DAD24062.1"/>
    </source>
</evidence>
<dbReference type="Proteomes" id="UP000607653">
    <property type="component" value="Unassembled WGS sequence"/>
</dbReference>
<gene>
    <name evidence="1" type="ORF">HUJ06_025525</name>
</gene>
<proteinExistence type="predicted"/>
<dbReference type="EMBL" id="DUZY01000001">
    <property type="protein sequence ID" value="DAD24062.1"/>
    <property type="molecule type" value="Genomic_DNA"/>
</dbReference>
<protein>
    <submittedName>
        <fullName evidence="1">Uncharacterized protein</fullName>
    </submittedName>
</protein>
<sequence length="82" mass="9488">MAFLSIHAKSGTAYLHINSSAIAFSFLIYNRPIQFQQFSPGGEEGINEFEVVHKNFNYLLISCRLPIYHYSINEIILNPYKF</sequence>
<name>A0A822XVP6_NELNU</name>
<dbReference type="AlphaFoldDB" id="A0A822XVP6"/>
<keyword evidence="2" id="KW-1185">Reference proteome</keyword>
<organism evidence="1 2">
    <name type="scientific">Nelumbo nucifera</name>
    <name type="common">Sacred lotus</name>
    <dbReference type="NCBI Taxonomy" id="4432"/>
    <lineage>
        <taxon>Eukaryota</taxon>
        <taxon>Viridiplantae</taxon>
        <taxon>Streptophyta</taxon>
        <taxon>Embryophyta</taxon>
        <taxon>Tracheophyta</taxon>
        <taxon>Spermatophyta</taxon>
        <taxon>Magnoliopsida</taxon>
        <taxon>Proteales</taxon>
        <taxon>Nelumbonaceae</taxon>
        <taxon>Nelumbo</taxon>
    </lineage>
</organism>
<comment type="caution">
    <text evidence="1">The sequence shown here is derived from an EMBL/GenBank/DDBJ whole genome shotgun (WGS) entry which is preliminary data.</text>
</comment>
<accession>A0A822XVP6</accession>
<reference evidence="1 2" key="1">
    <citation type="journal article" date="2020" name="Mol. Biol. Evol.">
        <title>Distinct Expression and Methylation Patterns for Genes with Different Fates following a Single Whole-Genome Duplication in Flowering Plants.</title>
        <authorList>
            <person name="Shi T."/>
            <person name="Rahmani R.S."/>
            <person name="Gugger P.F."/>
            <person name="Wang M."/>
            <person name="Li H."/>
            <person name="Zhang Y."/>
            <person name="Li Z."/>
            <person name="Wang Q."/>
            <person name="Van de Peer Y."/>
            <person name="Marchal K."/>
            <person name="Chen J."/>
        </authorList>
    </citation>
    <scope>NUCLEOTIDE SEQUENCE [LARGE SCALE GENOMIC DNA]</scope>
    <source>
        <tissue evidence="1">Leaf</tissue>
    </source>
</reference>
<evidence type="ECO:0000313" key="2">
    <source>
        <dbReference type="Proteomes" id="UP000607653"/>
    </source>
</evidence>